<organism evidence="1 2">
    <name type="scientific">Collybia nuda</name>
    <dbReference type="NCBI Taxonomy" id="64659"/>
    <lineage>
        <taxon>Eukaryota</taxon>
        <taxon>Fungi</taxon>
        <taxon>Dikarya</taxon>
        <taxon>Basidiomycota</taxon>
        <taxon>Agaricomycotina</taxon>
        <taxon>Agaricomycetes</taxon>
        <taxon>Agaricomycetidae</taxon>
        <taxon>Agaricales</taxon>
        <taxon>Tricholomatineae</taxon>
        <taxon>Clitocybaceae</taxon>
        <taxon>Collybia</taxon>
    </lineage>
</organism>
<dbReference type="OrthoDB" id="2984821at2759"/>
<name>A0A9P6CH35_9AGAR</name>
<comment type="caution">
    <text evidence="1">The sequence shown here is derived from an EMBL/GenBank/DDBJ whole genome shotgun (WGS) entry which is preliminary data.</text>
</comment>
<evidence type="ECO:0000313" key="2">
    <source>
        <dbReference type="Proteomes" id="UP000807353"/>
    </source>
</evidence>
<dbReference type="Proteomes" id="UP000807353">
    <property type="component" value="Unassembled WGS sequence"/>
</dbReference>
<keyword evidence="2" id="KW-1185">Reference proteome</keyword>
<dbReference type="EMBL" id="MU150245">
    <property type="protein sequence ID" value="KAF9465787.1"/>
    <property type="molecule type" value="Genomic_DNA"/>
</dbReference>
<gene>
    <name evidence="1" type="ORF">BDZ94DRAFT_1253169</name>
</gene>
<reference evidence="1" key="1">
    <citation type="submission" date="2020-11" db="EMBL/GenBank/DDBJ databases">
        <authorList>
            <consortium name="DOE Joint Genome Institute"/>
            <person name="Ahrendt S."/>
            <person name="Riley R."/>
            <person name="Andreopoulos W."/>
            <person name="Labutti K."/>
            <person name="Pangilinan J."/>
            <person name="Ruiz-Duenas F.J."/>
            <person name="Barrasa J.M."/>
            <person name="Sanchez-Garcia M."/>
            <person name="Camarero S."/>
            <person name="Miyauchi S."/>
            <person name="Serrano A."/>
            <person name="Linde D."/>
            <person name="Babiker R."/>
            <person name="Drula E."/>
            <person name="Ayuso-Fernandez I."/>
            <person name="Pacheco R."/>
            <person name="Padilla G."/>
            <person name="Ferreira P."/>
            <person name="Barriuso J."/>
            <person name="Kellner H."/>
            <person name="Castanera R."/>
            <person name="Alfaro M."/>
            <person name="Ramirez L."/>
            <person name="Pisabarro A.G."/>
            <person name="Kuo A."/>
            <person name="Tritt A."/>
            <person name="Lipzen A."/>
            <person name="He G."/>
            <person name="Yan M."/>
            <person name="Ng V."/>
            <person name="Cullen D."/>
            <person name="Martin F."/>
            <person name="Rosso M.-N."/>
            <person name="Henrissat B."/>
            <person name="Hibbett D."/>
            <person name="Martinez A.T."/>
            <person name="Grigoriev I.V."/>
        </authorList>
    </citation>
    <scope>NUCLEOTIDE SEQUENCE</scope>
    <source>
        <strain evidence="1">CBS 247.69</strain>
    </source>
</reference>
<protein>
    <submittedName>
        <fullName evidence="1">Uncharacterized protein</fullName>
    </submittedName>
</protein>
<evidence type="ECO:0000313" key="1">
    <source>
        <dbReference type="EMBL" id="KAF9465787.1"/>
    </source>
</evidence>
<proteinExistence type="predicted"/>
<sequence>MYSNIEQAVADVVALRQEVILSNVLTAYIRVAGFSDWSADALIAFERALDKHPDSGERLEFVSVELVAELRQSYWYQMLGGVEGGEAKCSSCPCCGIMALVDQMVGSHRYAEEITQITEYAPVKPKKPKTGRTKKRRLMRKAIAFDPYGPSTSASSM</sequence>
<dbReference type="AlphaFoldDB" id="A0A9P6CH35"/>
<accession>A0A9P6CH35</accession>